<dbReference type="InterPro" id="IPR003156">
    <property type="entry name" value="DHHA1_dom"/>
</dbReference>
<dbReference type="PANTHER" id="PTHR11777">
    <property type="entry name" value="ALANYL-TRNA SYNTHETASE"/>
    <property type="match status" value="1"/>
</dbReference>
<gene>
    <name evidence="16" type="ORF">MNBD_NITROSPIRAE02-1693</name>
</gene>
<keyword evidence="12" id="KW-0694">RNA-binding</keyword>
<dbReference type="GO" id="GO:0005524">
    <property type="term" value="F:ATP binding"/>
    <property type="evidence" value="ECO:0007669"/>
    <property type="project" value="UniProtKB-KW"/>
</dbReference>
<dbReference type="SUPFAM" id="SSF55186">
    <property type="entry name" value="ThrRS/AlaRS common domain"/>
    <property type="match status" value="1"/>
</dbReference>
<evidence type="ECO:0000256" key="11">
    <source>
        <dbReference type="ARBA" id="ARBA00022840"/>
    </source>
</evidence>
<comment type="subcellular location">
    <subcellularLocation>
        <location evidence="2">Cytoplasm</location>
    </subcellularLocation>
</comment>
<dbReference type="Pfam" id="PF01411">
    <property type="entry name" value="tRNA-synt_2c"/>
    <property type="match status" value="1"/>
</dbReference>
<evidence type="ECO:0000256" key="12">
    <source>
        <dbReference type="ARBA" id="ARBA00022884"/>
    </source>
</evidence>
<evidence type="ECO:0000256" key="2">
    <source>
        <dbReference type="ARBA" id="ARBA00004496"/>
    </source>
</evidence>
<dbReference type="GO" id="GO:0000049">
    <property type="term" value="F:tRNA binding"/>
    <property type="evidence" value="ECO:0007669"/>
    <property type="project" value="UniProtKB-KW"/>
</dbReference>
<evidence type="ECO:0000259" key="15">
    <source>
        <dbReference type="PROSITE" id="PS50860"/>
    </source>
</evidence>
<evidence type="ECO:0000256" key="10">
    <source>
        <dbReference type="ARBA" id="ARBA00022833"/>
    </source>
</evidence>
<dbReference type="Gene3D" id="3.30.54.20">
    <property type="match status" value="1"/>
</dbReference>
<dbReference type="InterPro" id="IPR050058">
    <property type="entry name" value="Ala-tRNA_ligase"/>
</dbReference>
<evidence type="ECO:0000256" key="9">
    <source>
        <dbReference type="ARBA" id="ARBA00022741"/>
    </source>
</evidence>
<evidence type="ECO:0000256" key="8">
    <source>
        <dbReference type="ARBA" id="ARBA00022723"/>
    </source>
</evidence>
<keyword evidence="6" id="KW-0820">tRNA-binding</keyword>
<dbReference type="AlphaFoldDB" id="A0A3B1CVX7"/>
<dbReference type="SUPFAM" id="SSF101353">
    <property type="entry name" value="Putative anticodon-binding domain of alanyl-tRNA synthetase (AlaRS)"/>
    <property type="match status" value="1"/>
</dbReference>
<organism evidence="16">
    <name type="scientific">hydrothermal vent metagenome</name>
    <dbReference type="NCBI Taxonomy" id="652676"/>
    <lineage>
        <taxon>unclassified sequences</taxon>
        <taxon>metagenomes</taxon>
        <taxon>ecological metagenomes</taxon>
    </lineage>
</organism>
<dbReference type="GO" id="GO:0046872">
    <property type="term" value="F:metal ion binding"/>
    <property type="evidence" value="ECO:0007669"/>
    <property type="project" value="UniProtKB-KW"/>
</dbReference>
<evidence type="ECO:0000256" key="4">
    <source>
        <dbReference type="ARBA" id="ARBA00013168"/>
    </source>
</evidence>
<evidence type="ECO:0000256" key="14">
    <source>
        <dbReference type="ARBA" id="ARBA00023146"/>
    </source>
</evidence>
<evidence type="ECO:0000256" key="1">
    <source>
        <dbReference type="ARBA" id="ARBA00001947"/>
    </source>
</evidence>
<keyword evidence="13" id="KW-0648">Protein biosynthesis</keyword>
<dbReference type="NCBIfam" id="TIGR00344">
    <property type="entry name" value="alaS"/>
    <property type="match status" value="1"/>
</dbReference>
<keyword evidence="11" id="KW-0067">ATP-binding</keyword>
<dbReference type="InterPro" id="IPR012947">
    <property type="entry name" value="tRNA_SAD"/>
</dbReference>
<keyword evidence="7 16" id="KW-0436">Ligase</keyword>
<keyword evidence="8" id="KW-0479">Metal-binding</keyword>
<dbReference type="Gene3D" id="3.30.980.10">
    <property type="entry name" value="Threonyl-trna Synthetase, Chain A, domain 2"/>
    <property type="match status" value="1"/>
</dbReference>
<dbReference type="InterPro" id="IPR023033">
    <property type="entry name" value="Ala_tRNA_ligase_euk/bac"/>
</dbReference>
<dbReference type="InterPro" id="IPR045864">
    <property type="entry name" value="aa-tRNA-synth_II/BPL/LPL"/>
</dbReference>
<dbReference type="FunFam" id="3.10.310.40:FF:000001">
    <property type="entry name" value="Alanine--tRNA ligase"/>
    <property type="match status" value="1"/>
</dbReference>
<accession>A0A3B1CVX7</accession>
<feature type="domain" description="Alanyl-transfer RNA synthetases family profile" evidence="15">
    <location>
        <begin position="1"/>
        <end position="695"/>
    </location>
</feature>
<dbReference type="SMART" id="SM00863">
    <property type="entry name" value="tRNA_SAD"/>
    <property type="match status" value="1"/>
</dbReference>
<dbReference type="InterPro" id="IPR018164">
    <property type="entry name" value="Ala-tRNA-synth_IIc_N"/>
</dbReference>
<dbReference type="InterPro" id="IPR009000">
    <property type="entry name" value="Transl_B-barrel_sf"/>
</dbReference>
<comment type="similarity">
    <text evidence="3">Belongs to the class-II aminoacyl-tRNA synthetase family.</text>
</comment>
<evidence type="ECO:0000256" key="13">
    <source>
        <dbReference type="ARBA" id="ARBA00022917"/>
    </source>
</evidence>
<dbReference type="PRINTS" id="PR00980">
    <property type="entry name" value="TRNASYNTHALA"/>
</dbReference>
<keyword evidence="14 16" id="KW-0030">Aminoacyl-tRNA synthetase</keyword>
<reference evidence="16" key="1">
    <citation type="submission" date="2018-06" db="EMBL/GenBank/DDBJ databases">
        <authorList>
            <person name="Zhirakovskaya E."/>
        </authorList>
    </citation>
    <scope>NUCLEOTIDE SEQUENCE</scope>
</reference>
<dbReference type="Gene3D" id="3.10.310.40">
    <property type="match status" value="1"/>
</dbReference>
<keyword evidence="10" id="KW-0862">Zinc</keyword>
<proteinExistence type="inferred from homology"/>
<dbReference type="Gene3D" id="2.40.30.130">
    <property type="match status" value="1"/>
</dbReference>
<dbReference type="InterPro" id="IPR018162">
    <property type="entry name" value="Ala-tRNA-ligase_IIc_anticod-bd"/>
</dbReference>
<dbReference type="PANTHER" id="PTHR11777:SF9">
    <property type="entry name" value="ALANINE--TRNA LIGASE, CYTOPLASMIC"/>
    <property type="match status" value="1"/>
</dbReference>
<feature type="non-terminal residue" evidence="16">
    <location>
        <position position="1"/>
    </location>
</feature>
<dbReference type="EMBL" id="UOGH01000071">
    <property type="protein sequence ID" value="VAX28014.1"/>
    <property type="molecule type" value="Genomic_DNA"/>
</dbReference>
<dbReference type="PROSITE" id="PS50860">
    <property type="entry name" value="AA_TRNA_LIGASE_II_ALA"/>
    <property type="match status" value="1"/>
</dbReference>
<dbReference type="InterPro" id="IPR018165">
    <property type="entry name" value="Ala-tRNA-synth_IIc_core"/>
</dbReference>
<dbReference type="CDD" id="cd00673">
    <property type="entry name" value="AlaRS_core"/>
    <property type="match status" value="1"/>
</dbReference>
<dbReference type="InterPro" id="IPR018163">
    <property type="entry name" value="Thr/Ala-tRNA-synth_IIc_edit"/>
</dbReference>
<dbReference type="Pfam" id="PF02272">
    <property type="entry name" value="DHHA1"/>
    <property type="match status" value="1"/>
</dbReference>
<sequence length="862" mass="96303">GHEVVKSSPLVPHDDPTLLFTNAGMVQFKGVFLGIESRPYRRAASCQKCMRAGGKHSDLENVGHTARHHTFFEMLGNFSFGDYFKKEAISLAWELLTEWFKLPKERLYATVYEEDDEAERIWKDETSIEHSRIVRLGAKDNFWQMADTGPCGPCSEILIDQGESVGCGSRECAPGCDCDRFLELWNLVFMQYNRDEQGNLTPLPHPSIDTGMGLERITAVLQGKLNNFDTDLFEPVIREISTLSGIKYGASPDTDASIRVIADHIRATTFLISEGIVPSNEGRGYVLRRIIRRASRHARLLNLHEPCLYKIVIPVIDSMGDLYPEITDERERTQKLLRIEEESFTRTIELGMNILDDVIAKIKKQGNTVIPGEEVFKLYDTYGFPLDLARDIAMDAGLRIDEEGFQREMEMQRNRARAVWGAEDRALATVYTEIVKDTGETEFTGYNTLKTEATIKALIKEGRSVEELAEGEEGEIILDRTPFYAESGGQAGDTGIMDTEEAHVWVIDTKKPVHGLHVHHVEIKRGKVRKGERVTCSVDEEKRRATMRNHTATHLLHKALKTVLGEHVRQAGSWVTPERLRFDFTHFYALQKDEIKRIEDIVNETVLGNLPVRTDVMSIEEAMKTGAVALFDEKYGETVRVVSVGDFSRELCGGTHCRATGEIGLFVIVAEGSVASGVRRIEALTGSGALEYFRQKAYELDSIKELLKTETPLQKTEKLLSAMKKLEKEVQKLRTGTSSDAIAEALKEAKELNGVKVIKTRKDGLNPKELRLLADNIKDRIQSGIIIASSAIDGQAAIVCMVTKDLKGRYNAGEIVRRLSALAGGKGGGRPDMAQGGIKEVEKLDSVLDKVYDIIKATRGEG</sequence>
<keyword evidence="9" id="KW-0547">Nucleotide-binding</keyword>
<evidence type="ECO:0000313" key="16">
    <source>
        <dbReference type="EMBL" id="VAX28014.1"/>
    </source>
</evidence>
<dbReference type="GO" id="GO:0002161">
    <property type="term" value="F:aminoacyl-tRNA deacylase activity"/>
    <property type="evidence" value="ECO:0007669"/>
    <property type="project" value="TreeGrafter"/>
</dbReference>
<dbReference type="GO" id="GO:0004813">
    <property type="term" value="F:alanine-tRNA ligase activity"/>
    <property type="evidence" value="ECO:0007669"/>
    <property type="project" value="UniProtKB-EC"/>
</dbReference>
<evidence type="ECO:0000256" key="6">
    <source>
        <dbReference type="ARBA" id="ARBA00022555"/>
    </source>
</evidence>
<dbReference type="HAMAP" id="MF_00036_B">
    <property type="entry name" value="Ala_tRNA_synth_B"/>
    <property type="match status" value="1"/>
</dbReference>
<evidence type="ECO:0000256" key="5">
    <source>
        <dbReference type="ARBA" id="ARBA00017959"/>
    </source>
</evidence>
<name>A0A3B1CVX7_9ZZZZ</name>
<dbReference type="FunFam" id="3.30.54.20:FF:000001">
    <property type="entry name" value="Alanine--tRNA ligase"/>
    <property type="match status" value="1"/>
</dbReference>
<dbReference type="Gene3D" id="3.30.930.10">
    <property type="entry name" value="Bira Bifunctional Protein, Domain 2"/>
    <property type="match status" value="1"/>
</dbReference>
<dbReference type="EC" id="6.1.1.7" evidence="4"/>
<dbReference type="InterPro" id="IPR002318">
    <property type="entry name" value="Ala-tRNA-lgiase_IIc"/>
</dbReference>
<dbReference type="FunFam" id="3.30.980.10:FF:000004">
    <property type="entry name" value="Alanine--tRNA ligase, cytoplasmic"/>
    <property type="match status" value="1"/>
</dbReference>
<dbReference type="GO" id="GO:0005829">
    <property type="term" value="C:cytosol"/>
    <property type="evidence" value="ECO:0007669"/>
    <property type="project" value="TreeGrafter"/>
</dbReference>
<evidence type="ECO:0000256" key="7">
    <source>
        <dbReference type="ARBA" id="ARBA00022598"/>
    </source>
</evidence>
<dbReference type="Pfam" id="PF07973">
    <property type="entry name" value="tRNA_SAD"/>
    <property type="match status" value="1"/>
</dbReference>
<dbReference type="GO" id="GO:0006419">
    <property type="term" value="P:alanyl-tRNA aminoacylation"/>
    <property type="evidence" value="ECO:0007669"/>
    <property type="project" value="InterPro"/>
</dbReference>
<evidence type="ECO:0000256" key="3">
    <source>
        <dbReference type="ARBA" id="ARBA00008226"/>
    </source>
</evidence>
<protein>
    <recommendedName>
        <fullName evidence="5">Alanine--tRNA ligase</fullName>
        <ecNumber evidence="4">6.1.1.7</ecNumber>
    </recommendedName>
</protein>
<dbReference type="SUPFAM" id="SSF50447">
    <property type="entry name" value="Translation proteins"/>
    <property type="match status" value="1"/>
</dbReference>
<dbReference type="FunFam" id="2.40.30.130:FF:000001">
    <property type="entry name" value="Alanine--tRNA ligase"/>
    <property type="match status" value="1"/>
</dbReference>
<dbReference type="SUPFAM" id="SSF55681">
    <property type="entry name" value="Class II aaRS and biotin synthetases"/>
    <property type="match status" value="1"/>
</dbReference>
<comment type="cofactor">
    <cofactor evidence="1">
        <name>Zn(2+)</name>
        <dbReference type="ChEBI" id="CHEBI:29105"/>
    </cofactor>
</comment>
<dbReference type="FunFam" id="3.30.930.10:FF:000004">
    <property type="entry name" value="Alanine--tRNA ligase"/>
    <property type="match status" value="1"/>
</dbReference>